<dbReference type="GO" id="GO:0043386">
    <property type="term" value="P:mycotoxin biosynthetic process"/>
    <property type="evidence" value="ECO:0007669"/>
    <property type="project" value="InterPro"/>
</dbReference>
<comment type="caution">
    <text evidence="2">The sequence shown here is derived from an EMBL/GenBank/DDBJ whole genome shotgun (WGS) entry which is preliminary data.</text>
</comment>
<proteinExistence type="inferred from homology"/>
<comment type="similarity">
    <text evidence="1">Belongs to the ustYa family.</text>
</comment>
<dbReference type="Pfam" id="PF11807">
    <property type="entry name" value="UstYa"/>
    <property type="match status" value="1"/>
</dbReference>
<dbReference type="PANTHER" id="PTHR33365:SF6">
    <property type="entry name" value="OXIDASE USTYA"/>
    <property type="match status" value="1"/>
</dbReference>
<dbReference type="AlphaFoldDB" id="A0AAD6MYJ6"/>
<evidence type="ECO:0000313" key="3">
    <source>
        <dbReference type="Proteomes" id="UP001215712"/>
    </source>
</evidence>
<accession>A0AAD6MYJ6</accession>
<evidence type="ECO:0000256" key="1">
    <source>
        <dbReference type="ARBA" id="ARBA00035112"/>
    </source>
</evidence>
<sequence length="174" mass="20164">MLAGLAFDVPVSYFQNTEYNSENQTLADEMWESLSLDGMVIAPTNEWIQEKGLPESWPFPWDPSNRRLYFLKVYHHIHCLRVLRRSFKKLGSGQGNYAEMSHHVEHCLDTLRQDLMCKADDTPMPSLKHFNGAGEGQVMKCKNLEKLFAWAKHPDRDACYKRLSEFDPPSNTIE</sequence>
<name>A0AAD6MYJ6_9EURO</name>
<evidence type="ECO:0000313" key="2">
    <source>
        <dbReference type="EMBL" id="KAJ5733452.1"/>
    </source>
</evidence>
<feature type="non-terminal residue" evidence="2">
    <location>
        <position position="1"/>
    </location>
</feature>
<organism evidence="2 3">
    <name type="scientific">Penicillium malachiteum</name>
    <dbReference type="NCBI Taxonomy" id="1324776"/>
    <lineage>
        <taxon>Eukaryota</taxon>
        <taxon>Fungi</taxon>
        <taxon>Dikarya</taxon>
        <taxon>Ascomycota</taxon>
        <taxon>Pezizomycotina</taxon>
        <taxon>Eurotiomycetes</taxon>
        <taxon>Eurotiomycetidae</taxon>
        <taxon>Eurotiales</taxon>
        <taxon>Aspergillaceae</taxon>
        <taxon>Penicillium</taxon>
    </lineage>
</organism>
<dbReference type="Proteomes" id="UP001215712">
    <property type="component" value="Unassembled WGS sequence"/>
</dbReference>
<dbReference type="PANTHER" id="PTHR33365">
    <property type="entry name" value="YALI0B05434P"/>
    <property type="match status" value="1"/>
</dbReference>
<gene>
    <name evidence="2" type="ORF">N7493_002238</name>
</gene>
<keyword evidence="3" id="KW-1185">Reference proteome</keyword>
<protein>
    <submittedName>
        <fullName evidence="2">Uncharacterized protein</fullName>
    </submittedName>
</protein>
<dbReference type="EMBL" id="JAQJAN010000003">
    <property type="protein sequence ID" value="KAJ5733452.1"/>
    <property type="molecule type" value="Genomic_DNA"/>
</dbReference>
<reference evidence="2" key="1">
    <citation type="journal article" date="2023" name="IMA Fungus">
        <title>Comparative genomic study of the Penicillium genus elucidates a diverse pangenome and 15 lateral gene transfer events.</title>
        <authorList>
            <person name="Petersen C."/>
            <person name="Sorensen T."/>
            <person name="Nielsen M.R."/>
            <person name="Sondergaard T.E."/>
            <person name="Sorensen J.L."/>
            <person name="Fitzpatrick D.A."/>
            <person name="Frisvad J.C."/>
            <person name="Nielsen K.L."/>
        </authorList>
    </citation>
    <scope>NUCLEOTIDE SEQUENCE</scope>
    <source>
        <strain evidence="2">IBT 17514</strain>
    </source>
</reference>
<dbReference type="InterPro" id="IPR021765">
    <property type="entry name" value="UstYa-like"/>
</dbReference>
<reference evidence="2" key="2">
    <citation type="submission" date="2023-01" db="EMBL/GenBank/DDBJ databases">
        <authorList>
            <person name="Petersen C."/>
        </authorList>
    </citation>
    <scope>NUCLEOTIDE SEQUENCE</scope>
    <source>
        <strain evidence="2">IBT 17514</strain>
    </source>
</reference>